<gene>
    <name evidence="1" type="ORF">AC579_7163</name>
</gene>
<dbReference type="AlphaFoldDB" id="A0A139I889"/>
<sequence length="128" mass="14196">MSSSPNCGTQCHIITLSTPFSVLRKRYMWPPLVVHQHPSPLCAQTEDSAEPASPPPYAPPICIAPAEKQFRRSENNFGHFIRASKDVSQRYQSPGRQRHIAVGAALDENLCRKPGDLWTGFERGSGQP</sequence>
<comment type="caution">
    <text evidence="1">The sequence shown here is derived from an EMBL/GenBank/DDBJ whole genome shotgun (WGS) entry which is preliminary data.</text>
</comment>
<organism evidence="1 2">
    <name type="scientific">Pseudocercospora musae</name>
    <dbReference type="NCBI Taxonomy" id="113226"/>
    <lineage>
        <taxon>Eukaryota</taxon>
        <taxon>Fungi</taxon>
        <taxon>Dikarya</taxon>
        <taxon>Ascomycota</taxon>
        <taxon>Pezizomycotina</taxon>
        <taxon>Dothideomycetes</taxon>
        <taxon>Dothideomycetidae</taxon>
        <taxon>Mycosphaerellales</taxon>
        <taxon>Mycosphaerellaceae</taxon>
        <taxon>Pseudocercospora</taxon>
    </lineage>
</organism>
<dbReference type="EMBL" id="LFZO01000231">
    <property type="protein sequence ID" value="KXT10961.1"/>
    <property type="molecule type" value="Genomic_DNA"/>
</dbReference>
<evidence type="ECO:0000313" key="2">
    <source>
        <dbReference type="Proteomes" id="UP000073492"/>
    </source>
</evidence>
<dbReference type="Proteomes" id="UP000073492">
    <property type="component" value="Unassembled WGS sequence"/>
</dbReference>
<keyword evidence="2" id="KW-1185">Reference proteome</keyword>
<evidence type="ECO:0000313" key="1">
    <source>
        <dbReference type="EMBL" id="KXT10961.1"/>
    </source>
</evidence>
<dbReference type="OrthoDB" id="429427at2759"/>
<reference evidence="1 2" key="1">
    <citation type="submission" date="2015-07" db="EMBL/GenBank/DDBJ databases">
        <title>Comparative genomics of the Sigatoka disease complex on banana suggests a link between parallel evolutionary changes in Pseudocercospora fijiensis and Pseudocercospora eumusae and increased virulence on the banana host.</title>
        <authorList>
            <person name="Chang T.-C."/>
            <person name="Salvucci A."/>
            <person name="Crous P.W."/>
            <person name="Stergiopoulos I."/>
        </authorList>
    </citation>
    <scope>NUCLEOTIDE SEQUENCE [LARGE SCALE GENOMIC DNA]</scope>
    <source>
        <strain evidence="1 2">CBS 116634</strain>
    </source>
</reference>
<accession>A0A139I889</accession>
<proteinExistence type="predicted"/>
<protein>
    <submittedName>
        <fullName evidence="1">Uncharacterized protein</fullName>
    </submittedName>
</protein>
<name>A0A139I889_9PEZI</name>